<sequence>MRKLPDAGKGLPRQHASRRNRNEIARTAGHKSSAGTYDDTSPNACPSVRLSRGWKRALRTRAVKLPPKAIRRSTEHEAMQAMNTGGKREADALQAFFFGSI</sequence>
<reference evidence="2 3" key="1">
    <citation type="submission" date="2014-08" db="EMBL/GenBank/DDBJ databases">
        <title>Comparative genomics of the Paenibacillus odorifer group.</title>
        <authorList>
            <person name="den Bakker H.C."/>
            <person name="Tsai Y.-C."/>
            <person name="Martin N."/>
            <person name="Korlach J."/>
            <person name="Wiedmann M."/>
        </authorList>
    </citation>
    <scope>NUCLEOTIDE SEQUENCE [LARGE SCALE GENOMIC DNA]</scope>
    <source>
        <strain evidence="2 3">DSM 14472</strain>
    </source>
</reference>
<dbReference type="AlphaFoldDB" id="A0A089LUP5"/>
<proteinExistence type="predicted"/>
<dbReference type="STRING" id="169760.PSTEL_17555"/>
<evidence type="ECO:0000313" key="3">
    <source>
        <dbReference type="Proteomes" id="UP000029507"/>
    </source>
</evidence>
<accession>A0A089LUP5</accession>
<name>A0A089LUP5_9BACL</name>
<evidence type="ECO:0000313" key="2">
    <source>
        <dbReference type="EMBL" id="AIQ64642.1"/>
    </source>
</evidence>
<dbReference type="KEGG" id="pste:PSTEL_17555"/>
<keyword evidence="3" id="KW-1185">Reference proteome</keyword>
<evidence type="ECO:0000256" key="1">
    <source>
        <dbReference type="SAM" id="MobiDB-lite"/>
    </source>
</evidence>
<dbReference type="HOGENOM" id="CLU_2288781_0_0_9"/>
<protein>
    <submittedName>
        <fullName evidence="2">Uncharacterized protein</fullName>
    </submittedName>
</protein>
<feature type="compositionally biased region" description="Polar residues" evidence="1">
    <location>
        <begin position="33"/>
        <end position="44"/>
    </location>
</feature>
<dbReference type="Proteomes" id="UP000029507">
    <property type="component" value="Chromosome"/>
</dbReference>
<gene>
    <name evidence="2" type="ORF">PSTEL_17555</name>
</gene>
<feature type="region of interest" description="Disordered" evidence="1">
    <location>
        <begin position="1"/>
        <end position="48"/>
    </location>
</feature>
<dbReference type="EMBL" id="CP009286">
    <property type="protein sequence ID" value="AIQ64642.1"/>
    <property type="molecule type" value="Genomic_DNA"/>
</dbReference>
<organism evidence="2 3">
    <name type="scientific">Paenibacillus stellifer</name>
    <dbReference type="NCBI Taxonomy" id="169760"/>
    <lineage>
        <taxon>Bacteria</taxon>
        <taxon>Bacillati</taxon>
        <taxon>Bacillota</taxon>
        <taxon>Bacilli</taxon>
        <taxon>Bacillales</taxon>
        <taxon>Paenibacillaceae</taxon>
        <taxon>Paenibacillus</taxon>
    </lineage>
</organism>